<dbReference type="PANTHER" id="PTHR46902">
    <property type="entry name" value="DOMON DOMAIN-CONTAINING PROTEIN FRRS1L"/>
    <property type="match status" value="1"/>
</dbReference>
<accession>A0A9W7WVE0</accession>
<dbReference type="EMBL" id="JAFHDT010000005">
    <property type="protein sequence ID" value="KAI7809267.1"/>
    <property type="molecule type" value="Genomic_DNA"/>
</dbReference>
<gene>
    <name evidence="2" type="ORF">IRJ41_003967</name>
</gene>
<feature type="signal peptide" evidence="1">
    <location>
        <begin position="1"/>
        <end position="22"/>
    </location>
</feature>
<proteinExistence type="predicted"/>
<sequence>MDSRLVFLVAFVIASAVPYTKANGNITALNYTLTRSDCGKTKLCVEKPTACDPSGTSGCFFTSTRISSIDTSLAFELSGNSTGYIAMAAGVSSNVSQGSNTVFVCGNNNGTFFFQTARLTNNTLETTTSPSVSNIQYRLNESSLIQCAFNIPIISNFSEALTNLGINFTTFNMSNLANAKFGSFLEVFQGSSNGTALGQPKSAFGSSFSVNLANVNSTTTTTITTTTTAAPTTKPTKNGSTSLFSHAALCLLAAVALRFL</sequence>
<keyword evidence="3" id="KW-1185">Reference proteome</keyword>
<comment type="caution">
    <text evidence="2">The sequence shown here is derived from an EMBL/GenBank/DDBJ whole genome shotgun (WGS) entry which is preliminary data.</text>
</comment>
<protein>
    <recommendedName>
        <fullName evidence="4">Ferric-chelate reductase 1</fullName>
    </recommendedName>
</protein>
<dbReference type="OrthoDB" id="8901859at2759"/>
<evidence type="ECO:0000313" key="3">
    <source>
        <dbReference type="Proteomes" id="UP001059041"/>
    </source>
</evidence>
<organism evidence="2 3">
    <name type="scientific">Triplophysa rosa</name>
    <name type="common">Cave loach</name>
    <dbReference type="NCBI Taxonomy" id="992332"/>
    <lineage>
        <taxon>Eukaryota</taxon>
        <taxon>Metazoa</taxon>
        <taxon>Chordata</taxon>
        <taxon>Craniata</taxon>
        <taxon>Vertebrata</taxon>
        <taxon>Euteleostomi</taxon>
        <taxon>Actinopterygii</taxon>
        <taxon>Neopterygii</taxon>
        <taxon>Teleostei</taxon>
        <taxon>Ostariophysi</taxon>
        <taxon>Cypriniformes</taxon>
        <taxon>Nemacheilidae</taxon>
        <taxon>Triplophysa</taxon>
    </lineage>
</organism>
<dbReference type="PANTHER" id="PTHR46902:SF1">
    <property type="entry name" value="DOMON DOMAIN-CONTAINING PROTEIN FRRS1L"/>
    <property type="match status" value="1"/>
</dbReference>
<evidence type="ECO:0008006" key="4">
    <source>
        <dbReference type="Google" id="ProtNLM"/>
    </source>
</evidence>
<dbReference type="AlphaFoldDB" id="A0A9W7WVE0"/>
<evidence type="ECO:0000313" key="2">
    <source>
        <dbReference type="EMBL" id="KAI7809267.1"/>
    </source>
</evidence>
<name>A0A9W7WVE0_TRIRA</name>
<dbReference type="InterPro" id="IPR042789">
    <property type="entry name" value="FRRS1L"/>
</dbReference>
<dbReference type="GO" id="GO:0099072">
    <property type="term" value="P:regulation of postsynaptic membrane neurotransmitter receptor levels"/>
    <property type="evidence" value="ECO:0007669"/>
    <property type="project" value="TreeGrafter"/>
</dbReference>
<evidence type="ECO:0000256" key="1">
    <source>
        <dbReference type="SAM" id="SignalP"/>
    </source>
</evidence>
<dbReference type="GO" id="GO:1900449">
    <property type="term" value="P:regulation of glutamate receptor signaling pathway"/>
    <property type="evidence" value="ECO:0007669"/>
    <property type="project" value="InterPro"/>
</dbReference>
<dbReference type="Proteomes" id="UP001059041">
    <property type="component" value="Linkage Group LG5"/>
</dbReference>
<feature type="chain" id="PRO_5040881684" description="Ferric-chelate reductase 1" evidence="1">
    <location>
        <begin position="23"/>
        <end position="260"/>
    </location>
</feature>
<keyword evidence="1" id="KW-0732">Signal</keyword>
<reference evidence="2" key="1">
    <citation type="submission" date="2021-02" db="EMBL/GenBank/DDBJ databases">
        <title>Comparative genomics reveals that relaxation of natural selection precedes convergent phenotypic evolution of cavefish.</title>
        <authorList>
            <person name="Peng Z."/>
        </authorList>
    </citation>
    <scope>NUCLEOTIDE SEQUENCE</scope>
    <source>
        <tissue evidence="2">Muscle</tissue>
    </source>
</reference>